<dbReference type="PROSITE" id="PS50836">
    <property type="entry name" value="DOMON"/>
    <property type="match status" value="1"/>
</dbReference>
<dbReference type="InterPro" id="IPR000323">
    <property type="entry name" value="Cu2_ascorb_mOase_N"/>
</dbReference>
<feature type="non-terminal residue" evidence="3">
    <location>
        <position position="315"/>
    </location>
</feature>
<dbReference type="OrthoDB" id="10003276at2759"/>
<gene>
    <name evidence="3" type="ORF">AFUS01_LOCUS21152</name>
</gene>
<dbReference type="InterPro" id="IPR024548">
    <property type="entry name" value="Cu2_monoox_C"/>
</dbReference>
<dbReference type="EMBL" id="CAJVCH010235272">
    <property type="protein sequence ID" value="CAG7732653.1"/>
    <property type="molecule type" value="Genomic_DNA"/>
</dbReference>
<feature type="domain" description="DOMON" evidence="2">
    <location>
        <begin position="1"/>
        <end position="60"/>
    </location>
</feature>
<comment type="similarity">
    <text evidence="1">Belongs to the copper type II ascorbate-dependent monooxygenase family.</text>
</comment>
<dbReference type="GO" id="GO:0005507">
    <property type="term" value="F:copper ion binding"/>
    <property type="evidence" value="ECO:0007669"/>
    <property type="project" value="InterPro"/>
</dbReference>
<reference evidence="3" key="1">
    <citation type="submission" date="2021-06" db="EMBL/GenBank/DDBJ databases">
        <authorList>
            <person name="Hodson N. C."/>
            <person name="Mongue J. A."/>
            <person name="Jaron S. K."/>
        </authorList>
    </citation>
    <scope>NUCLEOTIDE SEQUENCE</scope>
</reference>
<dbReference type="GO" id="GO:0004500">
    <property type="term" value="F:dopamine beta-monooxygenase activity"/>
    <property type="evidence" value="ECO:0007669"/>
    <property type="project" value="InterPro"/>
</dbReference>
<dbReference type="CDD" id="cd09631">
    <property type="entry name" value="DOMON_DOH"/>
    <property type="match status" value="1"/>
</dbReference>
<evidence type="ECO:0000259" key="2">
    <source>
        <dbReference type="PROSITE" id="PS50836"/>
    </source>
</evidence>
<evidence type="ECO:0000313" key="3">
    <source>
        <dbReference type="EMBL" id="CAG7732653.1"/>
    </source>
</evidence>
<comment type="caution">
    <text evidence="3">The sequence shown here is derived from an EMBL/GenBank/DDBJ whole genome shotgun (WGS) entry which is preliminary data.</text>
</comment>
<organism evidence="3 4">
    <name type="scientific">Allacma fusca</name>
    <dbReference type="NCBI Taxonomy" id="39272"/>
    <lineage>
        <taxon>Eukaryota</taxon>
        <taxon>Metazoa</taxon>
        <taxon>Ecdysozoa</taxon>
        <taxon>Arthropoda</taxon>
        <taxon>Hexapoda</taxon>
        <taxon>Collembola</taxon>
        <taxon>Symphypleona</taxon>
        <taxon>Sminthuridae</taxon>
        <taxon>Allacma</taxon>
    </lineage>
</organism>
<dbReference type="Proteomes" id="UP000708208">
    <property type="component" value="Unassembled WGS sequence"/>
</dbReference>
<dbReference type="InterPro" id="IPR005018">
    <property type="entry name" value="DOMON_domain"/>
</dbReference>
<dbReference type="InterPro" id="IPR000945">
    <property type="entry name" value="DBH-like"/>
</dbReference>
<evidence type="ECO:0000256" key="1">
    <source>
        <dbReference type="ARBA" id="ARBA00010676"/>
    </source>
</evidence>
<sequence>DYHAKANAEPIKDPQQDVSLVEWEQLDNGFRFIFKRKWDTCDVNDFNIQEDTVRVIWAWSNETPKDGKLPYHGTKRGVQSASLRHRIGGSFRTAEDGEKTWDVHLTNHTIGEEKTNYFCKIFKFPKLLKKHHITAYLPIIKEEHRRLIHHIALFQCDVPRSLNRTRKSVFEHLLTHPGDQCNSHELPMEFKTYCYTFEISLNYGSEGQDFPEHVGRPIGEDDEDNYFVLEVHYENLDGVPFVDSSGVRVVYTENLRTYDTGTIIFGQRVTPFTFVPPQQEKFKIKGYCPGVCTEKGFPETGITVFSTLLHGHVHA</sequence>
<accession>A0A8J2K3Q1</accession>
<dbReference type="Pfam" id="PF03712">
    <property type="entry name" value="Cu2_monoox_C"/>
    <property type="match status" value="1"/>
</dbReference>
<evidence type="ECO:0000313" key="4">
    <source>
        <dbReference type="Proteomes" id="UP000708208"/>
    </source>
</evidence>
<protein>
    <recommendedName>
        <fullName evidence="2">DOMON domain-containing protein</fullName>
    </recommendedName>
</protein>
<proteinExistence type="inferred from homology"/>
<dbReference type="Pfam" id="PF03351">
    <property type="entry name" value="DOMON"/>
    <property type="match status" value="1"/>
</dbReference>
<dbReference type="AlphaFoldDB" id="A0A8J2K3Q1"/>
<dbReference type="InterPro" id="IPR045266">
    <property type="entry name" value="DOH_DOMON"/>
</dbReference>
<dbReference type="Pfam" id="PF01082">
    <property type="entry name" value="Cu2_monooxygen"/>
    <property type="match status" value="1"/>
</dbReference>
<dbReference type="PANTHER" id="PTHR10157">
    <property type="entry name" value="DOPAMINE BETA HYDROXYLASE RELATED"/>
    <property type="match status" value="1"/>
</dbReference>
<dbReference type="PANTHER" id="PTHR10157:SF23">
    <property type="entry name" value="MOXD1 HOMOLOG 1"/>
    <property type="match status" value="1"/>
</dbReference>
<keyword evidence="4" id="KW-1185">Reference proteome</keyword>
<feature type="non-terminal residue" evidence="3">
    <location>
        <position position="1"/>
    </location>
</feature>
<name>A0A8J2K3Q1_9HEXA</name>